<dbReference type="Proteomes" id="UP001476798">
    <property type="component" value="Unassembled WGS sequence"/>
</dbReference>
<evidence type="ECO:0000313" key="2">
    <source>
        <dbReference type="EMBL" id="MEQ2190215.1"/>
    </source>
</evidence>
<accession>A0ABV0Q345</accession>
<feature type="region of interest" description="Disordered" evidence="1">
    <location>
        <begin position="31"/>
        <end position="62"/>
    </location>
</feature>
<comment type="caution">
    <text evidence="2">The sequence shown here is derived from an EMBL/GenBank/DDBJ whole genome shotgun (WGS) entry which is preliminary data.</text>
</comment>
<gene>
    <name evidence="2" type="ORF">GOODEAATRI_033522</name>
</gene>
<feature type="compositionally biased region" description="Basic and acidic residues" evidence="1">
    <location>
        <begin position="48"/>
        <end position="58"/>
    </location>
</feature>
<keyword evidence="3" id="KW-1185">Reference proteome</keyword>
<name>A0ABV0Q345_9TELE</name>
<proteinExistence type="predicted"/>
<reference evidence="2 3" key="1">
    <citation type="submission" date="2021-06" db="EMBL/GenBank/DDBJ databases">
        <authorList>
            <person name="Palmer J.M."/>
        </authorList>
    </citation>
    <scope>NUCLEOTIDE SEQUENCE [LARGE SCALE GENOMIC DNA]</scope>
    <source>
        <strain evidence="2 3">GA_2019</strain>
        <tissue evidence="2">Muscle</tissue>
    </source>
</reference>
<evidence type="ECO:0000313" key="3">
    <source>
        <dbReference type="Proteomes" id="UP001476798"/>
    </source>
</evidence>
<sequence>MLSRRVTRISYMKDSGHNYAMSIEVAKATVNSKRDRGTTTLTNTPEKGQMEKKVKGNSDETVPEEAVGSILGALEALGKRAPWPRIEKARKEGKPAGFRGPFAYIEGKRISG</sequence>
<protein>
    <submittedName>
        <fullName evidence="2">Uncharacterized protein</fullName>
    </submittedName>
</protein>
<dbReference type="EMBL" id="JAHRIO010097010">
    <property type="protein sequence ID" value="MEQ2190215.1"/>
    <property type="molecule type" value="Genomic_DNA"/>
</dbReference>
<evidence type="ECO:0000256" key="1">
    <source>
        <dbReference type="SAM" id="MobiDB-lite"/>
    </source>
</evidence>
<organism evidence="2 3">
    <name type="scientific">Goodea atripinnis</name>
    <dbReference type="NCBI Taxonomy" id="208336"/>
    <lineage>
        <taxon>Eukaryota</taxon>
        <taxon>Metazoa</taxon>
        <taxon>Chordata</taxon>
        <taxon>Craniata</taxon>
        <taxon>Vertebrata</taxon>
        <taxon>Euteleostomi</taxon>
        <taxon>Actinopterygii</taxon>
        <taxon>Neopterygii</taxon>
        <taxon>Teleostei</taxon>
        <taxon>Neoteleostei</taxon>
        <taxon>Acanthomorphata</taxon>
        <taxon>Ovalentaria</taxon>
        <taxon>Atherinomorphae</taxon>
        <taxon>Cyprinodontiformes</taxon>
        <taxon>Goodeidae</taxon>
        <taxon>Goodea</taxon>
    </lineage>
</organism>